<protein>
    <submittedName>
        <fullName evidence="2">Uncharacterized protein</fullName>
    </submittedName>
</protein>
<comment type="caution">
    <text evidence="2">The sequence shown here is derived from an EMBL/GenBank/DDBJ whole genome shotgun (WGS) entry which is preliminary data.</text>
</comment>
<feature type="region of interest" description="Disordered" evidence="1">
    <location>
        <begin position="1"/>
        <end position="40"/>
    </location>
</feature>
<dbReference type="AlphaFoldDB" id="A0AAD7RYX0"/>
<name>A0AAD7RYX0_9TELE</name>
<evidence type="ECO:0000313" key="3">
    <source>
        <dbReference type="Proteomes" id="UP001221898"/>
    </source>
</evidence>
<keyword evidence="3" id="KW-1185">Reference proteome</keyword>
<reference evidence="2" key="1">
    <citation type="journal article" date="2023" name="Science">
        <title>Genome structures resolve the early diversification of teleost fishes.</title>
        <authorList>
            <person name="Parey E."/>
            <person name="Louis A."/>
            <person name="Montfort J."/>
            <person name="Bouchez O."/>
            <person name="Roques C."/>
            <person name="Iampietro C."/>
            <person name="Lluch J."/>
            <person name="Castinel A."/>
            <person name="Donnadieu C."/>
            <person name="Desvignes T."/>
            <person name="Floi Bucao C."/>
            <person name="Jouanno E."/>
            <person name="Wen M."/>
            <person name="Mejri S."/>
            <person name="Dirks R."/>
            <person name="Jansen H."/>
            <person name="Henkel C."/>
            <person name="Chen W.J."/>
            <person name="Zahm M."/>
            <person name="Cabau C."/>
            <person name="Klopp C."/>
            <person name="Thompson A.W."/>
            <person name="Robinson-Rechavi M."/>
            <person name="Braasch I."/>
            <person name="Lecointre G."/>
            <person name="Bobe J."/>
            <person name="Postlethwait J.H."/>
            <person name="Berthelot C."/>
            <person name="Roest Crollius H."/>
            <person name="Guiguen Y."/>
        </authorList>
    </citation>
    <scope>NUCLEOTIDE SEQUENCE</scope>
    <source>
        <strain evidence="2">NC1722</strain>
    </source>
</reference>
<gene>
    <name evidence="2" type="ORF">AAFF_G00071610</name>
</gene>
<dbReference type="Proteomes" id="UP001221898">
    <property type="component" value="Unassembled WGS sequence"/>
</dbReference>
<dbReference type="EMBL" id="JAINUG010000142">
    <property type="protein sequence ID" value="KAJ8392957.1"/>
    <property type="molecule type" value="Genomic_DNA"/>
</dbReference>
<evidence type="ECO:0000256" key="1">
    <source>
        <dbReference type="SAM" id="MobiDB-lite"/>
    </source>
</evidence>
<organism evidence="2 3">
    <name type="scientific">Aldrovandia affinis</name>
    <dbReference type="NCBI Taxonomy" id="143900"/>
    <lineage>
        <taxon>Eukaryota</taxon>
        <taxon>Metazoa</taxon>
        <taxon>Chordata</taxon>
        <taxon>Craniata</taxon>
        <taxon>Vertebrata</taxon>
        <taxon>Euteleostomi</taxon>
        <taxon>Actinopterygii</taxon>
        <taxon>Neopterygii</taxon>
        <taxon>Teleostei</taxon>
        <taxon>Notacanthiformes</taxon>
        <taxon>Halosauridae</taxon>
        <taxon>Aldrovandia</taxon>
    </lineage>
</organism>
<evidence type="ECO:0000313" key="2">
    <source>
        <dbReference type="EMBL" id="KAJ8392957.1"/>
    </source>
</evidence>
<accession>A0AAD7RYX0</accession>
<sequence length="97" mass="10855">MRSTARHGTARTPGAHGLVTRRSLDRQASSTRDREAAPQHYGTSTIFDCSGVFLVIRPWLSVRHMVQTETISPDLSRSALRSLDVIRCFSMARTNLQ</sequence>
<proteinExistence type="predicted"/>